<name>A0AC35F3G6_9BILA</name>
<proteinExistence type="predicted"/>
<sequence>MCSEDFLKEMQRKFNEAFESQNPGMFDTVFEIDGKKLYADKLRLSLASTTFESMLSDRWVSKNDIILIKNYSFNDFKEFLSFIYSGKCNLNDSNIIAMLDMAEFYQIEYLKELCDELLSKMEYTLGNFFQFIELSSKYYLVQTKKTLRNFITKSFPTFIKCDTFLNADKSVFKEILTMVSNIALKEEKKFQIIYEWAENQVMKKQETYENFNMNNAIKSEIQDFLPNIQFKKMKASFLQKFVVKKDFLFTKDELNDILEYLHSVVTVKVTNLFGESIFGDLISQYSDVIKAIKSLKNHPSDNAGPAILYWKNVMNCKIPSSPSQFKKNEDVKNYLVVYSDGDIGVVHDPGSAHILAEMTSEKDFKFTPKCKIEIE</sequence>
<accession>A0AC35F3G6</accession>
<evidence type="ECO:0000313" key="2">
    <source>
        <dbReference type="WBParaSite" id="PS1159_v2.g13413.t1"/>
    </source>
</evidence>
<dbReference type="Proteomes" id="UP000887580">
    <property type="component" value="Unplaced"/>
</dbReference>
<evidence type="ECO:0000313" key="1">
    <source>
        <dbReference type="Proteomes" id="UP000887580"/>
    </source>
</evidence>
<organism evidence="1 2">
    <name type="scientific">Panagrolaimus sp. PS1159</name>
    <dbReference type="NCBI Taxonomy" id="55785"/>
    <lineage>
        <taxon>Eukaryota</taxon>
        <taxon>Metazoa</taxon>
        <taxon>Ecdysozoa</taxon>
        <taxon>Nematoda</taxon>
        <taxon>Chromadorea</taxon>
        <taxon>Rhabditida</taxon>
        <taxon>Tylenchina</taxon>
        <taxon>Panagrolaimomorpha</taxon>
        <taxon>Panagrolaimoidea</taxon>
        <taxon>Panagrolaimidae</taxon>
        <taxon>Panagrolaimus</taxon>
    </lineage>
</organism>
<reference evidence="2" key="1">
    <citation type="submission" date="2022-11" db="UniProtKB">
        <authorList>
            <consortium name="WormBaseParasite"/>
        </authorList>
    </citation>
    <scope>IDENTIFICATION</scope>
</reference>
<protein>
    <submittedName>
        <fullName evidence="2">BTB domain-containing protein</fullName>
    </submittedName>
</protein>
<dbReference type="WBParaSite" id="PS1159_v2.g13413.t1">
    <property type="protein sequence ID" value="PS1159_v2.g13413.t1"/>
    <property type="gene ID" value="PS1159_v2.g13413"/>
</dbReference>